<dbReference type="InterPro" id="IPR001623">
    <property type="entry name" value="DnaJ_domain"/>
</dbReference>
<dbReference type="InterPro" id="IPR051938">
    <property type="entry name" value="Apopto_cytoskel_mod"/>
</dbReference>
<gene>
    <name evidence="3" type="primary">dnaJ</name>
    <name evidence="3" type="ORF">EVAR_73711_1</name>
</gene>
<dbReference type="InterPro" id="IPR018253">
    <property type="entry name" value="DnaJ_domain_CS"/>
</dbReference>
<dbReference type="GO" id="GO:0007005">
    <property type="term" value="P:mitochondrion organization"/>
    <property type="evidence" value="ECO:0007669"/>
    <property type="project" value="TreeGrafter"/>
</dbReference>
<dbReference type="InterPro" id="IPR036869">
    <property type="entry name" value="J_dom_sf"/>
</dbReference>
<dbReference type="PROSITE" id="PS00636">
    <property type="entry name" value="DNAJ_1"/>
    <property type="match status" value="1"/>
</dbReference>
<sequence>MQYATNAYQFKVNKPIYYPNRQIELQRIEEQQKSQLVAEPGENKQLPKDYYYKVLGVPRTATLQQIKAAYYALAKRYHPDLSVSGNASQQLSKRFQEISNAYNILTDETTRLEYDENGDIKVKTPSLIKYQIR</sequence>
<dbReference type="CDD" id="cd06257">
    <property type="entry name" value="DnaJ"/>
    <property type="match status" value="1"/>
</dbReference>
<protein>
    <submittedName>
        <fullName evidence="3">Chaperone protein DnaJ</fullName>
    </submittedName>
</protein>
<dbReference type="PANTHER" id="PTHR44145">
    <property type="entry name" value="DNAJ HOMOLOG SUBFAMILY A MEMBER 3, MITOCHONDRIAL"/>
    <property type="match status" value="1"/>
</dbReference>
<dbReference type="PANTHER" id="PTHR44145:SF3">
    <property type="entry name" value="DNAJ HOMOLOG SUBFAMILY A MEMBER 3, MITOCHONDRIAL"/>
    <property type="match status" value="1"/>
</dbReference>
<evidence type="ECO:0000256" key="1">
    <source>
        <dbReference type="ARBA" id="ARBA00023186"/>
    </source>
</evidence>
<comment type="caution">
    <text evidence="3">The sequence shown here is derived from an EMBL/GenBank/DDBJ whole genome shotgun (WGS) entry which is preliminary data.</text>
</comment>
<proteinExistence type="predicted"/>
<dbReference type="Gene3D" id="1.10.287.110">
    <property type="entry name" value="DnaJ domain"/>
    <property type="match status" value="1"/>
</dbReference>
<dbReference type="SMART" id="SM00271">
    <property type="entry name" value="DnaJ"/>
    <property type="match status" value="1"/>
</dbReference>
<evidence type="ECO:0000259" key="2">
    <source>
        <dbReference type="PROSITE" id="PS50076"/>
    </source>
</evidence>
<dbReference type="AlphaFoldDB" id="A0A4C1SX44"/>
<dbReference type="Pfam" id="PF00226">
    <property type="entry name" value="DnaJ"/>
    <property type="match status" value="1"/>
</dbReference>
<feature type="domain" description="J" evidence="2">
    <location>
        <begin position="50"/>
        <end position="118"/>
    </location>
</feature>
<dbReference type="STRING" id="151549.A0A4C1SX44"/>
<reference evidence="3 4" key="1">
    <citation type="journal article" date="2019" name="Commun. Biol.">
        <title>The bagworm genome reveals a unique fibroin gene that provides high tensile strength.</title>
        <authorList>
            <person name="Kono N."/>
            <person name="Nakamura H."/>
            <person name="Ohtoshi R."/>
            <person name="Tomita M."/>
            <person name="Numata K."/>
            <person name="Arakawa K."/>
        </authorList>
    </citation>
    <scope>NUCLEOTIDE SEQUENCE [LARGE SCALE GENOMIC DNA]</scope>
</reference>
<accession>A0A4C1SX44</accession>
<dbReference type="Proteomes" id="UP000299102">
    <property type="component" value="Unassembled WGS sequence"/>
</dbReference>
<organism evidence="3 4">
    <name type="scientific">Eumeta variegata</name>
    <name type="common">Bagworm moth</name>
    <name type="synonym">Eumeta japonica</name>
    <dbReference type="NCBI Taxonomy" id="151549"/>
    <lineage>
        <taxon>Eukaryota</taxon>
        <taxon>Metazoa</taxon>
        <taxon>Ecdysozoa</taxon>
        <taxon>Arthropoda</taxon>
        <taxon>Hexapoda</taxon>
        <taxon>Insecta</taxon>
        <taxon>Pterygota</taxon>
        <taxon>Neoptera</taxon>
        <taxon>Endopterygota</taxon>
        <taxon>Lepidoptera</taxon>
        <taxon>Glossata</taxon>
        <taxon>Ditrysia</taxon>
        <taxon>Tineoidea</taxon>
        <taxon>Psychidae</taxon>
        <taxon>Oiketicinae</taxon>
        <taxon>Eumeta</taxon>
    </lineage>
</organism>
<dbReference type="EMBL" id="BGZK01011192">
    <property type="protein sequence ID" value="GBP05840.1"/>
    <property type="molecule type" value="Genomic_DNA"/>
</dbReference>
<dbReference type="PRINTS" id="PR00625">
    <property type="entry name" value="JDOMAIN"/>
</dbReference>
<name>A0A4C1SX44_EUMVA</name>
<dbReference type="PROSITE" id="PS50076">
    <property type="entry name" value="DNAJ_2"/>
    <property type="match status" value="1"/>
</dbReference>
<keyword evidence="1" id="KW-0143">Chaperone</keyword>
<keyword evidence="4" id="KW-1185">Reference proteome</keyword>
<evidence type="ECO:0000313" key="4">
    <source>
        <dbReference type="Proteomes" id="UP000299102"/>
    </source>
</evidence>
<evidence type="ECO:0000313" key="3">
    <source>
        <dbReference type="EMBL" id="GBP05840.1"/>
    </source>
</evidence>
<dbReference type="GO" id="GO:0043066">
    <property type="term" value="P:negative regulation of apoptotic process"/>
    <property type="evidence" value="ECO:0007669"/>
    <property type="project" value="TreeGrafter"/>
</dbReference>
<dbReference type="SUPFAM" id="SSF46565">
    <property type="entry name" value="Chaperone J-domain"/>
    <property type="match status" value="1"/>
</dbReference>
<dbReference type="OrthoDB" id="376357at2759"/>
<dbReference type="GO" id="GO:0005739">
    <property type="term" value="C:mitochondrion"/>
    <property type="evidence" value="ECO:0007669"/>
    <property type="project" value="TreeGrafter"/>
</dbReference>